<keyword evidence="2" id="KW-1185">Reference proteome</keyword>
<evidence type="ECO:0000313" key="2">
    <source>
        <dbReference type="Proteomes" id="UP001360560"/>
    </source>
</evidence>
<reference evidence="1 2" key="1">
    <citation type="journal article" date="2023" name="Elife">
        <title>Identification of key yeast species and microbe-microbe interactions impacting larval growth of Drosophila in the wild.</title>
        <authorList>
            <person name="Mure A."/>
            <person name="Sugiura Y."/>
            <person name="Maeda R."/>
            <person name="Honda K."/>
            <person name="Sakurai N."/>
            <person name="Takahashi Y."/>
            <person name="Watada M."/>
            <person name="Katoh T."/>
            <person name="Gotoh A."/>
            <person name="Gotoh Y."/>
            <person name="Taniguchi I."/>
            <person name="Nakamura K."/>
            <person name="Hayashi T."/>
            <person name="Katayama T."/>
            <person name="Uemura T."/>
            <person name="Hattori Y."/>
        </authorList>
    </citation>
    <scope>NUCLEOTIDE SEQUENCE [LARGE SCALE GENOMIC DNA]</scope>
    <source>
        <strain evidence="1 2">SC-9</strain>
    </source>
</reference>
<protein>
    <submittedName>
        <fullName evidence="1">Uncharacterized protein</fullName>
    </submittedName>
</protein>
<name>A0AAV5QSL4_9ASCO</name>
<sequence>MFDDSIPLEDKIVLKGLPPVYKLPEDWKLPPNIYNNFTIKDIQKSFFSKDYENFHNIWRFDGLVPDRSKRFFNEFPRVGSNWDGEHHTYNSDYSFIMKWFPAFSQNLYVVHWLFPKLDEKYFPSNTKTTELSVLEKPDKYNTPHANIPRNLTPNESKKAIFKAKPIPTKFEQNMCESLRGNGLYNRKGVWACFIMSGNTIDLEHDEFGEKFFLKYEDWLRWKKLMKLRIIEAAENNDLEKVNLIRNISYSG</sequence>
<proteinExistence type="predicted"/>
<evidence type="ECO:0000313" key="1">
    <source>
        <dbReference type="EMBL" id="GMM37915.1"/>
    </source>
</evidence>
<organism evidence="1 2">
    <name type="scientific">Saccharomycopsis crataegensis</name>
    <dbReference type="NCBI Taxonomy" id="43959"/>
    <lineage>
        <taxon>Eukaryota</taxon>
        <taxon>Fungi</taxon>
        <taxon>Dikarya</taxon>
        <taxon>Ascomycota</taxon>
        <taxon>Saccharomycotina</taxon>
        <taxon>Saccharomycetes</taxon>
        <taxon>Saccharomycopsidaceae</taxon>
        <taxon>Saccharomycopsis</taxon>
    </lineage>
</organism>
<dbReference type="RefSeq" id="XP_064854911.1">
    <property type="nucleotide sequence ID" value="XM_064998839.1"/>
</dbReference>
<comment type="caution">
    <text evidence="1">The sequence shown here is derived from an EMBL/GenBank/DDBJ whole genome shotgun (WGS) entry which is preliminary data.</text>
</comment>
<dbReference type="AlphaFoldDB" id="A0AAV5QSL4"/>
<accession>A0AAV5QSL4</accession>
<dbReference type="GeneID" id="90075890"/>
<dbReference type="EMBL" id="BTFZ01000013">
    <property type="protein sequence ID" value="GMM37915.1"/>
    <property type="molecule type" value="Genomic_DNA"/>
</dbReference>
<gene>
    <name evidence="1" type="ORF">DASC09_052400</name>
</gene>
<dbReference type="Proteomes" id="UP001360560">
    <property type="component" value="Unassembled WGS sequence"/>
</dbReference>